<dbReference type="GO" id="GO:0043565">
    <property type="term" value="F:sequence-specific DNA binding"/>
    <property type="evidence" value="ECO:0007669"/>
    <property type="project" value="InterPro"/>
</dbReference>
<evidence type="ECO:0000313" key="14">
    <source>
        <dbReference type="Proteomes" id="UP000050741"/>
    </source>
</evidence>
<organism evidence="14 15">
    <name type="scientific">Globodera pallida</name>
    <name type="common">Potato cyst nematode worm</name>
    <name type="synonym">Heterodera pallida</name>
    <dbReference type="NCBI Taxonomy" id="36090"/>
    <lineage>
        <taxon>Eukaryota</taxon>
        <taxon>Metazoa</taxon>
        <taxon>Ecdysozoa</taxon>
        <taxon>Nematoda</taxon>
        <taxon>Chromadorea</taxon>
        <taxon>Rhabditida</taxon>
        <taxon>Tylenchina</taxon>
        <taxon>Tylenchomorpha</taxon>
        <taxon>Tylenchoidea</taxon>
        <taxon>Heteroderidae</taxon>
        <taxon>Heteroderinae</taxon>
        <taxon>Globodera</taxon>
    </lineage>
</organism>
<dbReference type="AlphaFoldDB" id="A0A183C1F5"/>
<reference evidence="14" key="1">
    <citation type="submission" date="2013-12" db="EMBL/GenBank/DDBJ databases">
        <authorList>
            <person name="Aslett M."/>
        </authorList>
    </citation>
    <scope>NUCLEOTIDE SEQUENCE [LARGE SCALE GENOMIC DNA]</scope>
    <source>
        <strain evidence="14">Lindley</strain>
    </source>
</reference>
<accession>A0A183C1F5</accession>
<dbReference type="SUPFAM" id="SSF48508">
    <property type="entry name" value="Nuclear receptor ligand-binding domain"/>
    <property type="match status" value="1"/>
</dbReference>
<keyword evidence="10" id="KW-0539">Nucleus</keyword>
<dbReference type="Gene3D" id="3.30.50.10">
    <property type="entry name" value="Erythroid Transcription Factor GATA-1, subunit A"/>
    <property type="match status" value="1"/>
</dbReference>
<dbReference type="Pfam" id="PF00105">
    <property type="entry name" value="zf-C4"/>
    <property type="match status" value="1"/>
</dbReference>
<evidence type="ECO:0000259" key="13">
    <source>
        <dbReference type="PROSITE" id="PS51843"/>
    </source>
</evidence>
<keyword evidence="6" id="KW-0805">Transcription regulation</keyword>
<evidence type="ECO:0000256" key="3">
    <source>
        <dbReference type="ARBA" id="ARBA00022723"/>
    </source>
</evidence>
<keyword evidence="9" id="KW-0675">Receptor</keyword>
<dbReference type="PROSITE" id="PS51030">
    <property type="entry name" value="NUCLEAR_REC_DBD_2"/>
    <property type="match status" value="1"/>
</dbReference>
<dbReference type="PROSITE" id="PS51843">
    <property type="entry name" value="NR_LBD"/>
    <property type="match status" value="1"/>
</dbReference>
<evidence type="ECO:0000256" key="2">
    <source>
        <dbReference type="ARBA" id="ARBA00005993"/>
    </source>
</evidence>
<comment type="similarity">
    <text evidence="2">Belongs to the nuclear hormone receptor family.</text>
</comment>
<dbReference type="CDD" id="cd06970">
    <property type="entry name" value="NR_DBD_PNR"/>
    <property type="match status" value="1"/>
</dbReference>
<evidence type="ECO:0000256" key="7">
    <source>
        <dbReference type="ARBA" id="ARBA00023125"/>
    </source>
</evidence>
<evidence type="ECO:0000256" key="5">
    <source>
        <dbReference type="ARBA" id="ARBA00022833"/>
    </source>
</evidence>
<evidence type="ECO:0000256" key="9">
    <source>
        <dbReference type="ARBA" id="ARBA00023170"/>
    </source>
</evidence>
<feature type="compositionally biased region" description="Gly residues" evidence="11">
    <location>
        <begin position="159"/>
        <end position="172"/>
    </location>
</feature>
<reference evidence="14" key="2">
    <citation type="submission" date="2014-05" db="EMBL/GenBank/DDBJ databases">
        <title>The genome and life-stage specific transcriptomes of Globodera pallida elucidate key aspects of plant parasitism by a cyst nematode.</title>
        <authorList>
            <person name="Cotton J.A."/>
            <person name="Lilley C.J."/>
            <person name="Jones L.M."/>
            <person name="Kikuchi T."/>
            <person name="Reid A.J."/>
            <person name="Thorpe P."/>
            <person name="Tsai I.J."/>
            <person name="Beasley H."/>
            <person name="Blok V."/>
            <person name="Cock P.J.A."/>
            <person name="Van den Akker S.E."/>
            <person name="Holroyd N."/>
            <person name="Hunt M."/>
            <person name="Mantelin S."/>
            <person name="Naghra H."/>
            <person name="Pain A."/>
            <person name="Palomares-Rius J.E."/>
            <person name="Zarowiecki M."/>
            <person name="Berriman M."/>
            <person name="Jones J.T."/>
            <person name="Urwin P.E."/>
        </authorList>
    </citation>
    <scope>NUCLEOTIDE SEQUENCE [LARGE SCALE GENOMIC DNA]</scope>
    <source>
        <strain evidence="14">Lindley</strain>
    </source>
</reference>
<sequence>MLMTNAGGEHETDKCEQQQKQQQRREEELFRLLTVTSAAAAAANNFDGQEEVLGLSQHKQPKQPQTPSKGKLISALIANTRRCRPQTNEQMMPFSASFLAGQNDLKTEEKEKAIKTRKRKLEANEEKEEQREEADSVEEEAEKEAEDGEGQLEEEGGEGGRGGGEGGRGGGRGGEEEEEEEEEEQKAHLQHQLRLHHAHPARQLVPVPRSFFFRAPFPLALSSSASASSHADFVPALLPPPPFLPPLPHLFFPPPFHPLFPTPPTPTTNSLMLEQVKTSDGQGGGEGTTCNSTTPPPAAPMCSLAAAMNAAMSAAAYAAGRQNGGGGPTASTSPNQSNNHSHRPFQSHFFSNNGGTFADEFDDERVKILSDQNAAGLSASPRQQQNGSGGSAKNGTCGALTCAVCGDVSSGRHYGILACNGCSGFFKRSVRRRLIYRCQAGTGTCLVDKTHRNQCQACRLKKCLRMGMNKDAVQNERQPRNTATIQPIAELDGLYASHANLFRDCSTVFSSVDFMGRIPPKGSSLFTDKLEFRNAKQKNQQTDVLADNGKSICITAEQRKDFTEMCARIMKVTVNRVRTVPSFGSVSITDQMMLLERGLAELFVLTAFEWSMCAEECVLGVTPANLIISADLLRSITSLYDQFKRLEMNHTEIACLKAVILFKPAWEPRLYLLPPPRDL</sequence>
<dbReference type="PROSITE" id="PS00031">
    <property type="entry name" value="NUCLEAR_REC_DBD_1"/>
    <property type="match status" value="1"/>
</dbReference>
<feature type="compositionally biased region" description="Acidic residues" evidence="11">
    <location>
        <begin position="175"/>
        <end position="184"/>
    </location>
</feature>
<dbReference type="SMART" id="SM00399">
    <property type="entry name" value="ZnF_C4"/>
    <property type="match status" value="1"/>
</dbReference>
<dbReference type="Gene3D" id="1.10.565.10">
    <property type="entry name" value="Retinoid X Receptor"/>
    <property type="match status" value="1"/>
</dbReference>
<dbReference type="FunFam" id="3.30.50.10:FF:000028">
    <property type="entry name" value="Nuclear receptor subfamily 2, group E, member 3"/>
    <property type="match status" value="1"/>
</dbReference>
<dbReference type="PANTHER" id="PTHR24083">
    <property type="entry name" value="NUCLEAR HORMONE RECEPTOR"/>
    <property type="match status" value="1"/>
</dbReference>
<dbReference type="GO" id="GO:0003700">
    <property type="term" value="F:DNA-binding transcription factor activity"/>
    <property type="evidence" value="ECO:0007669"/>
    <property type="project" value="InterPro"/>
</dbReference>
<dbReference type="InterPro" id="IPR050274">
    <property type="entry name" value="Nuclear_hormone_rcpt_NR2"/>
</dbReference>
<feature type="domain" description="NR LBD" evidence="13">
    <location>
        <begin position="524"/>
        <end position="679"/>
    </location>
</feature>
<feature type="region of interest" description="Disordered" evidence="11">
    <location>
        <begin position="321"/>
        <end position="349"/>
    </location>
</feature>
<protein>
    <submittedName>
        <fullName evidence="15">Nuclear receptor domain-containing protein</fullName>
    </submittedName>
</protein>
<dbReference type="InterPro" id="IPR013088">
    <property type="entry name" value="Znf_NHR/GATA"/>
</dbReference>
<name>A0A183C1F5_GLOPA</name>
<feature type="domain" description="Nuclear receptor" evidence="12">
    <location>
        <begin position="399"/>
        <end position="475"/>
    </location>
</feature>
<dbReference type="WBParaSite" id="GPLIN_000669800">
    <property type="protein sequence ID" value="GPLIN_000669800"/>
    <property type="gene ID" value="GPLIN_000669800"/>
</dbReference>
<reference evidence="15" key="3">
    <citation type="submission" date="2016-06" db="UniProtKB">
        <authorList>
            <consortium name="WormBaseParasite"/>
        </authorList>
    </citation>
    <scope>IDENTIFICATION</scope>
</reference>
<dbReference type="GO" id="GO:0005634">
    <property type="term" value="C:nucleus"/>
    <property type="evidence" value="ECO:0007669"/>
    <property type="project" value="UniProtKB-SubCell"/>
</dbReference>
<keyword evidence="7" id="KW-0238">DNA-binding</keyword>
<proteinExistence type="inferred from homology"/>
<keyword evidence="4" id="KW-0863">Zinc-finger</keyword>
<dbReference type="SUPFAM" id="SSF57716">
    <property type="entry name" value="Glucocorticoid receptor-like (DNA-binding domain)"/>
    <property type="match status" value="1"/>
</dbReference>
<dbReference type="InterPro" id="IPR000536">
    <property type="entry name" value="Nucl_hrmn_rcpt_lig-bd"/>
</dbReference>
<dbReference type="PRINTS" id="PR00398">
    <property type="entry name" value="STRDHORMONER"/>
</dbReference>
<evidence type="ECO:0000259" key="12">
    <source>
        <dbReference type="PROSITE" id="PS51030"/>
    </source>
</evidence>
<dbReference type="GO" id="GO:0008270">
    <property type="term" value="F:zinc ion binding"/>
    <property type="evidence" value="ECO:0007669"/>
    <property type="project" value="UniProtKB-KW"/>
</dbReference>
<dbReference type="InterPro" id="IPR001628">
    <property type="entry name" value="Znf_hrmn_rcpt"/>
</dbReference>
<comment type="subcellular location">
    <subcellularLocation>
        <location evidence="1">Nucleus</location>
    </subcellularLocation>
</comment>
<dbReference type="InterPro" id="IPR001723">
    <property type="entry name" value="Nuclear_hrmn_rcpt"/>
</dbReference>
<dbReference type="InterPro" id="IPR035500">
    <property type="entry name" value="NHR-like_dom_sf"/>
</dbReference>
<feature type="compositionally biased region" description="Polar residues" evidence="11">
    <location>
        <begin position="329"/>
        <end position="339"/>
    </location>
</feature>
<feature type="compositionally biased region" description="Basic and acidic residues" evidence="11">
    <location>
        <begin position="121"/>
        <end position="134"/>
    </location>
</feature>
<keyword evidence="5" id="KW-0862">Zinc</keyword>
<evidence type="ECO:0000256" key="11">
    <source>
        <dbReference type="SAM" id="MobiDB-lite"/>
    </source>
</evidence>
<evidence type="ECO:0000256" key="6">
    <source>
        <dbReference type="ARBA" id="ARBA00023015"/>
    </source>
</evidence>
<dbReference type="Proteomes" id="UP000050741">
    <property type="component" value="Unassembled WGS sequence"/>
</dbReference>
<evidence type="ECO:0000256" key="1">
    <source>
        <dbReference type="ARBA" id="ARBA00004123"/>
    </source>
</evidence>
<evidence type="ECO:0000256" key="4">
    <source>
        <dbReference type="ARBA" id="ARBA00022771"/>
    </source>
</evidence>
<feature type="compositionally biased region" description="Acidic residues" evidence="11">
    <location>
        <begin position="135"/>
        <end position="157"/>
    </location>
</feature>
<feature type="compositionally biased region" description="Basic and acidic residues" evidence="11">
    <location>
        <begin position="8"/>
        <end position="25"/>
    </location>
</feature>
<keyword evidence="8" id="KW-0804">Transcription</keyword>
<dbReference type="GO" id="GO:0045944">
    <property type="term" value="P:positive regulation of transcription by RNA polymerase II"/>
    <property type="evidence" value="ECO:0007669"/>
    <property type="project" value="UniProtKB-ARBA"/>
</dbReference>
<evidence type="ECO:0000256" key="10">
    <source>
        <dbReference type="ARBA" id="ARBA00023242"/>
    </source>
</evidence>
<dbReference type="PRINTS" id="PR00047">
    <property type="entry name" value="STROIDFINGER"/>
</dbReference>
<evidence type="ECO:0000256" key="8">
    <source>
        <dbReference type="ARBA" id="ARBA00023163"/>
    </source>
</evidence>
<feature type="region of interest" description="Disordered" evidence="11">
    <location>
        <begin position="54"/>
        <end position="74"/>
    </location>
</feature>
<feature type="region of interest" description="Disordered" evidence="11">
    <location>
        <begin position="1"/>
        <end position="25"/>
    </location>
</feature>
<keyword evidence="3" id="KW-0479">Metal-binding</keyword>
<evidence type="ECO:0000313" key="15">
    <source>
        <dbReference type="WBParaSite" id="GPLIN_000669800"/>
    </source>
</evidence>
<keyword evidence="14" id="KW-1185">Reference proteome</keyword>
<feature type="region of interest" description="Disordered" evidence="11">
    <location>
        <begin position="116"/>
        <end position="195"/>
    </location>
</feature>